<dbReference type="Gene3D" id="3.30.465.10">
    <property type="match status" value="1"/>
</dbReference>
<dbReference type="PROSITE" id="PS51387">
    <property type="entry name" value="FAD_PCMH"/>
    <property type="match status" value="1"/>
</dbReference>
<feature type="domain" description="FAD-binding PCMH-type" evidence="3">
    <location>
        <begin position="32"/>
        <end position="196"/>
    </location>
</feature>
<dbReference type="InterPro" id="IPR010031">
    <property type="entry name" value="FAD_lactone_oxidase-like"/>
</dbReference>
<dbReference type="GO" id="GO:0080049">
    <property type="term" value="F:L-gulono-1,4-lactone dehydrogenase activity"/>
    <property type="evidence" value="ECO:0007669"/>
    <property type="project" value="TreeGrafter"/>
</dbReference>
<dbReference type="EMBL" id="FMZF01000008">
    <property type="protein sequence ID" value="SDD48475.1"/>
    <property type="molecule type" value="Genomic_DNA"/>
</dbReference>
<sequence>MSAPGPPHPEEPATVTQEDAVGAPLRTWAGNLTYRSTRVHRPRTVAEVQDVVAGSERVKALGSRHCFNDIADTTADHVLLDELALPVEVDDAAGLVRVPAGMRYGELVRVLAGRGRALHNLASLPHITVAGATATGTHGSGNRNGSLSTSVAGLELVRSDGELVVLGPDDADLPGAVVHLGALGVVTRVLLRTQPTFDVRTSAYLGLTWARLFADLDAVTAAAYSVSVFTDWHRVTSVYVKSRTDELAVAPGEFFGARAATEPTHMLPDAPVENLTDQLDLPGEWHERLPHFRAEFTPSRGEELQSEYFVPREHARPACEALRALAGRISPLLQVGEIRTVAADELWLSPAQGGDVLALHFTWLPDQPAVTALLPELEAALRPFGARPHWGKLFTTGAAELDRLYPRMADFRDLVRRYDPRGAFRNDWLDRTLGPA</sequence>
<dbReference type="GO" id="GO:0071949">
    <property type="term" value="F:FAD binding"/>
    <property type="evidence" value="ECO:0007669"/>
    <property type="project" value="InterPro"/>
</dbReference>
<keyword evidence="5" id="KW-1185">Reference proteome</keyword>
<dbReference type="Gene3D" id="1.10.45.10">
    <property type="entry name" value="Vanillyl-alcohol Oxidase, Chain A, domain 4"/>
    <property type="match status" value="1"/>
</dbReference>
<dbReference type="Pfam" id="PF01565">
    <property type="entry name" value="FAD_binding_4"/>
    <property type="match status" value="1"/>
</dbReference>
<dbReference type="RefSeq" id="WP_245692597.1">
    <property type="nucleotide sequence ID" value="NZ_FMZF01000008.1"/>
</dbReference>
<dbReference type="GO" id="GO:0016020">
    <property type="term" value="C:membrane"/>
    <property type="evidence" value="ECO:0007669"/>
    <property type="project" value="InterPro"/>
</dbReference>
<dbReference type="Gene3D" id="3.30.70.2530">
    <property type="match status" value="1"/>
</dbReference>
<dbReference type="InterPro" id="IPR007173">
    <property type="entry name" value="ALO_C"/>
</dbReference>
<evidence type="ECO:0000259" key="3">
    <source>
        <dbReference type="PROSITE" id="PS51387"/>
    </source>
</evidence>
<reference evidence="5" key="1">
    <citation type="submission" date="2016-10" db="EMBL/GenBank/DDBJ databases">
        <authorList>
            <person name="Varghese N."/>
            <person name="Submissions S."/>
        </authorList>
    </citation>
    <scope>NUCLEOTIDE SEQUENCE [LARGE SCALE GENOMIC DNA]</scope>
    <source>
        <strain evidence="5">DSM 45421</strain>
    </source>
</reference>
<evidence type="ECO:0000313" key="4">
    <source>
        <dbReference type="EMBL" id="SDD48475.1"/>
    </source>
</evidence>
<dbReference type="Pfam" id="PF04030">
    <property type="entry name" value="ALO"/>
    <property type="match status" value="1"/>
</dbReference>
<name>A0A1G6V6H8_9ACTN</name>
<dbReference type="InterPro" id="IPR016171">
    <property type="entry name" value="Vanillyl_alc_oxidase_C-sub2"/>
</dbReference>
<gene>
    <name evidence="4" type="ORF">SAMN05660690_4330</name>
</gene>
<dbReference type="Gene3D" id="3.30.43.10">
    <property type="entry name" value="Uridine Diphospho-n-acetylenolpyruvylglucosamine Reductase, domain 2"/>
    <property type="match status" value="1"/>
</dbReference>
<dbReference type="PANTHER" id="PTHR43762">
    <property type="entry name" value="L-GULONOLACTONE OXIDASE"/>
    <property type="match status" value="1"/>
</dbReference>
<dbReference type="PIRSF" id="PIRSF000136">
    <property type="entry name" value="LGO_GLO"/>
    <property type="match status" value="1"/>
</dbReference>
<evidence type="ECO:0000313" key="5">
    <source>
        <dbReference type="Proteomes" id="UP000199416"/>
    </source>
</evidence>
<dbReference type="InterPro" id="IPR036318">
    <property type="entry name" value="FAD-bd_PCMH-like_sf"/>
</dbReference>
<dbReference type="SUPFAM" id="SSF56176">
    <property type="entry name" value="FAD-binding/transporter-associated domain-like"/>
    <property type="match status" value="1"/>
</dbReference>
<protein>
    <submittedName>
        <fullName evidence="4">Xylitol oxidase</fullName>
    </submittedName>
</protein>
<dbReference type="InterPro" id="IPR016166">
    <property type="entry name" value="FAD-bd_PCMH"/>
</dbReference>
<dbReference type="InterPro" id="IPR016169">
    <property type="entry name" value="FAD-bd_PCMH_sub2"/>
</dbReference>
<dbReference type="Proteomes" id="UP000199416">
    <property type="component" value="Unassembled WGS sequence"/>
</dbReference>
<feature type="region of interest" description="Disordered" evidence="2">
    <location>
        <begin position="1"/>
        <end position="21"/>
    </location>
</feature>
<dbReference type="Gene3D" id="3.30.70.2520">
    <property type="match status" value="1"/>
</dbReference>
<evidence type="ECO:0000256" key="2">
    <source>
        <dbReference type="SAM" id="MobiDB-lite"/>
    </source>
</evidence>
<dbReference type="InterPro" id="IPR006094">
    <property type="entry name" value="Oxid_FAD_bind_N"/>
</dbReference>
<dbReference type="InterPro" id="IPR016167">
    <property type="entry name" value="FAD-bd_PCMH_sub1"/>
</dbReference>
<dbReference type="AlphaFoldDB" id="A0A1G6V6H8"/>
<proteinExistence type="predicted"/>
<accession>A0A1G6V6H8</accession>
<dbReference type="GO" id="GO:0003885">
    <property type="term" value="F:D-arabinono-1,4-lactone oxidase activity"/>
    <property type="evidence" value="ECO:0007669"/>
    <property type="project" value="InterPro"/>
</dbReference>
<dbReference type="PANTHER" id="PTHR43762:SF1">
    <property type="entry name" value="D-ARABINONO-1,4-LACTONE OXIDASE"/>
    <property type="match status" value="1"/>
</dbReference>
<evidence type="ECO:0000256" key="1">
    <source>
        <dbReference type="ARBA" id="ARBA00023002"/>
    </source>
</evidence>
<keyword evidence="1" id="KW-0560">Oxidoreductase</keyword>
<dbReference type="STRING" id="1190417.SAMN05660690_4330"/>
<organism evidence="4 5">
    <name type="scientific">Geodermatophilus telluris</name>
    <dbReference type="NCBI Taxonomy" id="1190417"/>
    <lineage>
        <taxon>Bacteria</taxon>
        <taxon>Bacillati</taxon>
        <taxon>Actinomycetota</taxon>
        <taxon>Actinomycetes</taxon>
        <taxon>Geodermatophilales</taxon>
        <taxon>Geodermatophilaceae</taxon>
        <taxon>Geodermatophilus</taxon>
    </lineage>
</organism>